<accession>A0A7U4QJC0</accession>
<keyword evidence="1" id="KW-1133">Transmembrane helix</keyword>
<dbReference type="EMBL" id="CP013015">
    <property type="protein sequence ID" value="AMM40376.1"/>
    <property type="molecule type" value="Genomic_DNA"/>
</dbReference>
<feature type="transmembrane region" description="Helical" evidence="1">
    <location>
        <begin position="12"/>
        <end position="33"/>
    </location>
</feature>
<keyword evidence="1" id="KW-0472">Membrane</keyword>
<evidence type="ECO:0000259" key="2">
    <source>
        <dbReference type="Pfam" id="PF14018"/>
    </source>
</evidence>
<dbReference type="AlphaFoldDB" id="A0A7U4QJC0"/>
<protein>
    <recommendedName>
        <fullName evidence="2">DUF4234 domain-containing protein</fullName>
    </recommendedName>
</protein>
<evidence type="ECO:0000313" key="4">
    <source>
        <dbReference type="Proteomes" id="UP000070560"/>
    </source>
</evidence>
<dbReference type="Pfam" id="PF14018">
    <property type="entry name" value="DUF4234"/>
    <property type="match status" value="1"/>
</dbReference>
<dbReference type="KEGG" id="daw:HS1_000570"/>
<feature type="transmembrane region" description="Helical" evidence="1">
    <location>
        <begin position="53"/>
        <end position="71"/>
    </location>
</feature>
<gene>
    <name evidence="3" type="ORF">HS1_000570</name>
</gene>
<feature type="transmembrane region" description="Helical" evidence="1">
    <location>
        <begin position="92"/>
        <end position="111"/>
    </location>
</feature>
<feature type="domain" description="DUF4234" evidence="2">
    <location>
        <begin position="52"/>
        <end position="105"/>
    </location>
</feature>
<dbReference type="RefSeq" id="WP_066060730.1">
    <property type="nucleotide sequence ID" value="NZ_CP013015.1"/>
</dbReference>
<sequence length="130" mass="15202">MKNFNVYELEGYKMGIGKGIILTLLTCGIYNLFWQNHQIKTVNFLLKRNELSFWKWFFFSLLTCGLYHIYYEYVMARAIIEIQSKYQFPIQSGSLPTVAIILSIIGLPLVVDAIEQKELNGIIEHIFSRK</sequence>
<name>A0A7U4QJC0_DESA2</name>
<dbReference type="InterPro" id="IPR025328">
    <property type="entry name" value="DUF4234"/>
</dbReference>
<evidence type="ECO:0000256" key="1">
    <source>
        <dbReference type="SAM" id="Phobius"/>
    </source>
</evidence>
<keyword evidence="4" id="KW-1185">Reference proteome</keyword>
<dbReference type="Proteomes" id="UP000070560">
    <property type="component" value="Chromosome"/>
</dbReference>
<reference evidence="3 4" key="1">
    <citation type="submission" date="2015-10" db="EMBL/GenBank/DDBJ databases">
        <title>Candidatus Desulfofervidus auxilii, a hydrogenotrophic sulfate-reducing bacterium involved in the thermophilic anaerobic oxidation of methane.</title>
        <authorList>
            <person name="Krukenberg V."/>
            <person name="Richter M."/>
            <person name="Wegener G."/>
        </authorList>
    </citation>
    <scope>NUCLEOTIDE SEQUENCE [LARGE SCALE GENOMIC DNA]</scope>
    <source>
        <strain evidence="3 4">HS1</strain>
    </source>
</reference>
<evidence type="ECO:0000313" key="3">
    <source>
        <dbReference type="EMBL" id="AMM40376.1"/>
    </source>
</evidence>
<organism evidence="3 4">
    <name type="scientific">Desulfofervidus auxilii</name>
    <dbReference type="NCBI Taxonomy" id="1621989"/>
    <lineage>
        <taxon>Bacteria</taxon>
        <taxon>Pseudomonadati</taxon>
        <taxon>Thermodesulfobacteriota</taxon>
        <taxon>Candidatus Desulfofervidia</taxon>
        <taxon>Candidatus Desulfofervidales</taxon>
        <taxon>Candidatus Desulfofervidaceae</taxon>
        <taxon>Candidatus Desulfofervidus</taxon>
    </lineage>
</organism>
<dbReference type="OrthoDB" id="192868at2"/>
<proteinExistence type="predicted"/>
<keyword evidence="1" id="KW-0812">Transmembrane</keyword>